<proteinExistence type="predicted"/>
<keyword evidence="3" id="KW-1185">Reference proteome</keyword>
<dbReference type="EMBL" id="LT598452">
    <property type="protein sequence ID" value="SCV02186.1"/>
    <property type="molecule type" value="Genomic_DNA"/>
</dbReference>
<reference evidence="3" key="1">
    <citation type="submission" date="2016-03" db="EMBL/GenBank/DDBJ databases">
        <authorList>
            <person name="Devillers Hugo."/>
        </authorList>
    </citation>
    <scope>NUCLEOTIDE SEQUENCE [LARGE SCALE GENOMIC DNA]</scope>
</reference>
<name>A0A1G4KCR2_9SACH</name>
<sequence>MESLSSVEKYFYHRSKLGYHSCFFLAVKLYKAPEDGEICNALKQTISKHPQLYSNVSNENGSLALNPLKQPIHFKDVMKGLAEESLSEDVVNRIFQDINFDYGVEKPLWTILVLKDRRTFIFCTDHVIMDGLSAVAFWKSFMSSLNSSQPLEISDDVVYKPNAQNPRVPQHPYDRLPFSLLGFVLRIFVQFLILLTFVKVNLIGTIFAPSLKDKDFKFKDYQFPQGLLTDQGAIRNDNNQVNLHVSPSKLRTLLQNCKKHKLSLTALLPAIIAHSLTSVPDSKIEGSHMRINVPMNTRTMIERIMAIDSKFTQCGNFVKGGELTCDRSQLGQLWQTAAKFGTQLAAQRYDHSSLQLLRLLDLIDVEEYIKTKIGAKYPSSTFEVTNLGYESFSCGEDDAYIVEDAYFNEPQGLSDIFTCSMVATPFGGLNCWFSYPKTLSEDLGIVIYSIQTTLKALSESPSS</sequence>
<dbReference type="Pfam" id="PF07247">
    <property type="entry name" value="AATase"/>
    <property type="match status" value="1"/>
</dbReference>
<dbReference type="GO" id="GO:0008080">
    <property type="term" value="F:N-acetyltransferase activity"/>
    <property type="evidence" value="ECO:0007669"/>
    <property type="project" value="TreeGrafter"/>
</dbReference>
<dbReference type="PANTHER" id="PTHR28037">
    <property type="entry name" value="ALCOHOL O-ACETYLTRANSFERASE 1-RELATED"/>
    <property type="match status" value="1"/>
</dbReference>
<keyword evidence="1" id="KW-1133">Transmembrane helix</keyword>
<accession>A0A1G4KCR2</accession>
<dbReference type="InterPro" id="IPR052058">
    <property type="entry name" value="Alcohol_O-acetyltransferase"/>
</dbReference>
<gene>
    <name evidence="2" type="ORF">LANO_0F15830G</name>
</gene>
<evidence type="ECO:0000313" key="3">
    <source>
        <dbReference type="Proteomes" id="UP000189911"/>
    </source>
</evidence>
<organism evidence="2 3">
    <name type="scientific">Lachancea nothofagi CBS 11611</name>
    <dbReference type="NCBI Taxonomy" id="1266666"/>
    <lineage>
        <taxon>Eukaryota</taxon>
        <taxon>Fungi</taxon>
        <taxon>Dikarya</taxon>
        <taxon>Ascomycota</taxon>
        <taxon>Saccharomycotina</taxon>
        <taxon>Saccharomycetes</taxon>
        <taxon>Saccharomycetales</taxon>
        <taxon>Saccharomycetaceae</taxon>
        <taxon>Lachancea</taxon>
    </lineage>
</organism>
<dbReference type="AlphaFoldDB" id="A0A1G4KCR2"/>
<dbReference type="OrthoDB" id="2150604at2759"/>
<keyword evidence="1" id="KW-0472">Membrane</keyword>
<dbReference type="PANTHER" id="PTHR28037:SF1">
    <property type="entry name" value="ALCOHOL O-ACETYLTRANSFERASE 1-RELATED"/>
    <property type="match status" value="1"/>
</dbReference>
<evidence type="ECO:0000313" key="2">
    <source>
        <dbReference type="EMBL" id="SCV02186.1"/>
    </source>
</evidence>
<dbReference type="Proteomes" id="UP000189911">
    <property type="component" value="Chromosome F"/>
</dbReference>
<feature type="transmembrane region" description="Helical" evidence="1">
    <location>
        <begin position="183"/>
        <end position="208"/>
    </location>
</feature>
<protein>
    <submittedName>
        <fullName evidence="2">LANO_0F15830g1_1</fullName>
    </submittedName>
</protein>
<keyword evidence="1" id="KW-0812">Transmembrane</keyword>
<dbReference type="SUPFAM" id="SSF52777">
    <property type="entry name" value="CoA-dependent acyltransferases"/>
    <property type="match status" value="2"/>
</dbReference>
<dbReference type="InterPro" id="IPR010828">
    <property type="entry name" value="Atf2/Sli1-like"/>
</dbReference>
<evidence type="ECO:0000256" key="1">
    <source>
        <dbReference type="SAM" id="Phobius"/>
    </source>
</evidence>